<dbReference type="Proteomes" id="UP001144347">
    <property type="component" value="Unassembled WGS sequence"/>
</dbReference>
<protein>
    <submittedName>
        <fullName evidence="1">Uncharacterized protein</fullName>
    </submittedName>
</protein>
<dbReference type="EMBL" id="JAPWGM010000003">
    <property type="protein sequence ID" value="MCZ4244251.1"/>
    <property type="molecule type" value="Genomic_DNA"/>
</dbReference>
<reference evidence="1" key="1">
    <citation type="submission" date="2022-12" db="EMBL/GenBank/DDBJ databases">
        <title>Genome sequence of HCMS5-2.</title>
        <authorList>
            <person name="Woo H."/>
        </authorList>
    </citation>
    <scope>NUCLEOTIDE SEQUENCE</scope>
    <source>
        <strain evidence="1">HCMS5-2</strain>
    </source>
</reference>
<name>A0ABT4L8K8_9SPHI</name>
<evidence type="ECO:0000313" key="2">
    <source>
        <dbReference type="Proteomes" id="UP001144347"/>
    </source>
</evidence>
<sequence length="270" mass="30111">MVLSKAYAQRDSTKTTVTLAAMYNSNISYYGQVTAEKYPYALVNATVRLPIGFYFSAGAYKLLNFGSGLSETDLGIGYDHDFNEKLTGGLSFTHSFFPANSPLLQASNTNNINASLTYNWPWLKTTFSTDYAFGKEKDWFLSLNNSKEIGLGTLFNEKNLLSIEPAFEITAGTTHFYETYIIEKIKKDKANGNGKSETAQGQINSNTISSTNASVTNFKLLAYSFKLPLSFSRGHYLAELSYQFSILGNQNETGADHHQSFFGLSMYYQF</sequence>
<keyword evidence="2" id="KW-1185">Reference proteome</keyword>
<proteinExistence type="predicted"/>
<organism evidence="1 2">
    <name type="scientific">Pedobacter punctiformis</name>
    <dbReference type="NCBI Taxonomy" id="3004097"/>
    <lineage>
        <taxon>Bacteria</taxon>
        <taxon>Pseudomonadati</taxon>
        <taxon>Bacteroidota</taxon>
        <taxon>Sphingobacteriia</taxon>
        <taxon>Sphingobacteriales</taxon>
        <taxon>Sphingobacteriaceae</taxon>
        <taxon>Pedobacter</taxon>
    </lineage>
</organism>
<evidence type="ECO:0000313" key="1">
    <source>
        <dbReference type="EMBL" id="MCZ4244251.1"/>
    </source>
</evidence>
<accession>A0ABT4L8K8</accession>
<gene>
    <name evidence="1" type="ORF">O0955_09560</name>
</gene>
<comment type="caution">
    <text evidence="1">The sequence shown here is derived from an EMBL/GenBank/DDBJ whole genome shotgun (WGS) entry which is preliminary data.</text>
</comment>